<dbReference type="GO" id="GO:0006289">
    <property type="term" value="P:nucleotide-excision repair"/>
    <property type="evidence" value="ECO:0007669"/>
    <property type="project" value="InterPro"/>
</dbReference>
<dbReference type="InterPro" id="IPR036985">
    <property type="entry name" value="Transglutaminase-like_sf"/>
</dbReference>
<evidence type="ECO:0000259" key="9">
    <source>
        <dbReference type="SMART" id="SM01031"/>
    </source>
</evidence>
<dbReference type="PANTHER" id="PTHR12135:SF2">
    <property type="entry name" value="DNA REPAIR PROTEIN RAD34"/>
    <property type="match status" value="1"/>
</dbReference>
<feature type="domain" description="Rad4 beta-hairpin" evidence="9">
    <location>
        <begin position="669"/>
        <end position="732"/>
    </location>
</feature>
<dbReference type="GO" id="GO:0005737">
    <property type="term" value="C:cytoplasm"/>
    <property type="evidence" value="ECO:0007669"/>
    <property type="project" value="TreeGrafter"/>
</dbReference>
<dbReference type="SMART" id="SM01030">
    <property type="entry name" value="BHD_1"/>
    <property type="match status" value="1"/>
</dbReference>
<feature type="coiled-coil region" evidence="6">
    <location>
        <begin position="411"/>
        <end position="438"/>
    </location>
</feature>
<comment type="similarity">
    <text evidence="2">Belongs to the XPC family.</text>
</comment>
<feature type="region of interest" description="Disordered" evidence="7">
    <location>
        <begin position="895"/>
        <end position="930"/>
    </location>
</feature>
<dbReference type="HOGENOM" id="CLU_003639_0_2_1"/>
<evidence type="ECO:0000313" key="12">
    <source>
        <dbReference type="Proteomes" id="UP000030816"/>
    </source>
</evidence>
<evidence type="ECO:0000256" key="3">
    <source>
        <dbReference type="ARBA" id="ARBA00022763"/>
    </source>
</evidence>
<keyword evidence="12" id="KW-1185">Reference proteome</keyword>
<dbReference type="Pfam" id="PF10403">
    <property type="entry name" value="BHD_1"/>
    <property type="match status" value="1"/>
</dbReference>
<dbReference type="InterPro" id="IPR038765">
    <property type="entry name" value="Papain-like_cys_pep_sf"/>
</dbReference>
<feature type="compositionally biased region" description="Basic residues" evidence="7">
    <location>
        <begin position="1"/>
        <end position="11"/>
    </location>
</feature>
<evidence type="ECO:0000256" key="2">
    <source>
        <dbReference type="ARBA" id="ARBA00009525"/>
    </source>
</evidence>
<evidence type="ECO:0000313" key="11">
    <source>
        <dbReference type="EMBL" id="KHN96689.1"/>
    </source>
</evidence>
<evidence type="ECO:0000259" key="10">
    <source>
        <dbReference type="SMART" id="SM01032"/>
    </source>
</evidence>
<dbReference type="SMART" id="SM01031">
    <property type="entry name" value="BHD_2"/>
    <property type="match status" value="1"/>
</dbReference>
<dbReference type="Pfam" id="PF03835">
    <property type="entry name" value="Rad4"/>
    <property type="match status" value="1"/>
</dbReference>
<accession>A0A0B2WSU6</accession>
<dbReference type="OrthoDB" id="300780at2759"/>
<feature type="region of interest" description="Disordered" evidence="7">
    <location>
        <begin position="220"/>
        <end position="239"/>
    </location>
</feature>
<dbReference type="PANTHER" id="PTHR12135">
    <property type="entry name" value="DNA REPAIR PROTEIN XP-C / RAD4"/>
    <property type="match status" value="1"/>
</dbReference>
<dbReference type="SMART" id="SM01032">
    <property type="entry name" value="BHD_3"/>
    <property type="match status" value="1"/>
</dbReference>
<comment type="caution">
    <text evidence="11">The sequence shown here is derived from an EMBL/GenBank/DDBJ whole genome shotgun (WGS) entry which is preliminary data.</text>
</comment>
<gene>
    <name evidence="11" type="ORF">MAM_05632</name>
</gene>
<evidence type="ECO:0000256" key="7">
    <source>
        <dbReference type="SAM" id="MobiDB-lite"/>
    </source>
</evidence>
<evidence type="ECO:0000256" key="1">
    <source>
        <dbReference type="ARBA" id="ARBA00004123"/>
    </source>
</evidence>
<dbReference type="GO" id="GO:0000111">
    <property type="term" value="C:nucleotide-excision repair factor 2 complex"/>
    <property type="evidence" value="ECO:0007669"/>
    <property type="project" value="TreeGrafter"/>
</dbReference>
<proteinExistence type="inferred from homology"/>
<feature type="domain" description="Rad4 beta-hairpin" evidence="8">
    <location>
        <begin position="608"/>
        <end position="667"/>
    </location>
</feature>
<dbReference type="InterPro" id="IPR018325">
    <property type="entry name" value="Rad4/PNGase_transGLS-fold"/>
</dbReference>
<dbReference type="GeneID" id="63740087"/>
<dbReference type="SUPFAM" id="SSF54001">
    <property type="entry name" value="Cysteine proteinases"/>
    <property type="match status" value="1"/>
</dbReference>
<dbReference type="GO" id="GO:0071942">
    <property type="term" value="C:XPC complex"/>
    <property type="evidence" value="ECO:0007669"/>
    <property type="project" value="TreeGrafter"/>
</dbReference>
<name>A0A0B2WSU6_METAS</name>
<dbReference type="InterPro" id="IPR018326">
    <property type="entry name" value="Rad4_beta-hairpin_dom1"/>
</dbReference>
<keyword evidence="3" id="KW-0227">DNA damage</keyword>
<dbReference type="GO" id="GO:0006298">
    <property type="term" value="P:mismatch repair"/>
    <property type="evidence" value="ECO:0007669"/>
    <property type="project" value="TreeGrafter"/>
</dbReference>
<dbReference type="AlphaFoldDB" id="A0A0B2WSU6"/>
<organism evidence="11 12">
    <name type="scientific">Metarhizium album (strain ARSEF 1941)</name>
    <dbReference type="NCBI Taxonomy" id="1081103"/>
    <lineage>
        <taxon>Eukaryota</taxon>
        <taxon>Fungi</taxon>
        <taxon>Dikarya</taxon>
        <taxon>Ascomycota</taxon>
        <taxon>Pezizomycotina</taxon>
        <taxon>Sordariomycetes</taxon>
        <taxon>Hypocreomycetidae</taxon>
        <taxon>Hypocreales</taxon>
        <taxon>Clavicipitaceae</taxon>
        <taxon>Metarhizium</taxon>
    </lineage>
</organism>
<keyword evidence="6" id="KW-0175">Coiled coil</keyword>
<evidence type="ECO:0000256" key="5">
    <source>
        <dbReference type="ARBA" id="ARBA00023242"/>
    </source>
</evidence>
<evidence type="ECO:0000256" key="4">
    <source>
        <dbReference type="ARBA" id="ARBA00023204"/>
    </source>
</evidence>
<dbReference type="Pfam" id="PF10404">
    <property type="entry name" value="BHD_2"/>
    <property type="match status" value="1"/>
</dbReference>
<keyword evidence="4" id="KW-0234">DNA repair</keyword>
<feature type="compositionally biased region" description="Acidic residues" evidence="7">
    <location>
        <begin position="93"/>
        <end position="106"/>
    </location>
</feature>
<dbReference type="Pfam" id="PF10405">
    <property type="entry name" value="BHD_3"/>
    <property type="match status" value="1"/>
</dbReference>
<feature type="compositionally biased region" description="Polar residues" evidence="7">
    <location>
        <begin position="44"/>
        <end position="53"/>
    </location>
</feature>
<dbReference type="STRING" id="1081103.A0A0B2WSU6"/>
<dbReference type="RefSeq" id="XP_040677755.1">
    <property type="nucleotide sequence ID" value="XM_040824430.1"/>
</dbReference>
<feature type="coiled-coil region" evidence="6">
    <location>
        <begin position="806"/>
        <end position="835"/>
    </location>
</feature>
<dbReference type="Gene3D" id="3.90.260.10">
    <property type="entry name" value="Transglutaminase-like"/>
    <property type="match status" value="1"/>
</dbReference>
<dbReference type="Gene3D" id="2.20.20.110">
    <property type="entry name" value="Rad4, beta-hairpin domain BHD1"/>
    <property type="match status" value="1"/>
</dbReference>
<dbReference type="GO" id="GO:0003697">
    <property type="term" value="F:single-stranded DNA binding"/>
    <property type="evidence" value="ECO:0007669"/>
    <property type="project" value="TreeGrafter"/>
</dbReference>
<dbReference type="InterPro" id="IPR018328">
    <property type="entry name" value="Rad4_beta-hairpin_dom3"/>
</dbReference>
<evidence type="ECO:0000259" key="8">
    <source>
        <dbReference type="SMART" id="SM01030"/>
    </source>
</evidence>
<dbReference type="GO" id="GO:0003684">
    <property type="term" value="F:damaged DNA binding"/>
    <property type="evidence" value="ECO:0007669"/>
    <property type="project" value="InterPro"/>
</dbReference>
<comment type="subcellular location">
    <subcellularLocation>
        <location evidence="1">Nucleus</location>
    </subcellularLocation>
</comment>
<dbReference type="EMBL" id="AZHE01000014">
    <property type="protein sequence ID" value="KHN96689.1"/>
    <property type="molecule type" value="Genomic_DNA"/>
</dbReference>
<dbReference type="FunFam" id="3.30.70.2460:FF:000001">
    <property type="entry name" value="DNA repair protein Rad4 family"/>
    <property type="match status" value="1"/>
</dbReference>
<dbReference type="Gene3D" id="3.30.70.2460">
    <property type="entry name" value="Rad4, beta-hairpin domain BHD3"/>
    <property type="match status" value="1"/>
</dbReference>
<feature type="region of interest" description="Disordered" evidence="7">
    <location>
        <begin position="1"/>
        <end position="113"/>
    </location>
</feature>
<protein>
    <submittedName>
        <fullName evidence="11">Rad4 family protein</fullName>
    </submittedName>
</protein>
<keyword evidence="5" id="KW-0539">Nucleus</keyword>
<reference evidence="11 12" key="1">
    <citation type="journal article" date="2014" name="Proc. Natl. Acad. Sci. U.S.A.">
        <title>Trajectory and genomic determinants of fungal-pathogen speciation and host adaptation.</title>
        <authorList>
            <person name="Hu X."/>
            <person name="Xiao G."/>
            <person name="Zheng P."/>
            <person name="Shang Y."/>
            <person name="Su Y."/>
            <person name="Zhang X."/>
            <person name="Liu X."/>
            <person name="Zhan S."/>
            <person name="St Leger R.J."/>
            <person name="Wang C."/>
        </authorList>
    </citation>
    <scope>NUCLEOTIDE SEQUENCE [LARGE SCALE GENOMIC DNA]</scope>
    <source>
        <strain evidence="11 12">ARSEF 1941</strain>
    </source>
</reference>
<dbReference type="InterPro" id="IPR018327">
    <property type="entry name" value="BHD_2"/>
</dbReference>
<evidence type="ECO:0000256" key="6">
    <source>
        <dbReference type="SAM" id="Coils"/>
    </source>
</evidence>
<dbReference type="InterPro" id="IPR004583">
    <property type="entry name" value="DNA_repair_Rad4"/>
</dbReference>
<dbReference type="InterPro" id="IPR042488">
    <property type="entry name" value="Rad4_BHD3_sf"/>
</dbReference>
<dbReference type="Proteomes" id="UP000030816">
    <property type="component" value="Unassembled WGS sequence"/>
</dbReference>
<feature type="compositionally biased region" description="Basic and acidic residues" evidence="7">
    <location>
        <begin position="225"/>
        <end position="239"/>
    </location>
</feature>
<feature type="region of interest" description="Disordered" evidence="7">
    <location>
        <begin position="590"/>
        <end position="609"/>
    </location>
</feature>
<sequence length="930" mass="105164">MPPHIPRKRLRGSPGREESKSGAGAKKAAKPSKPKSTLYDDLDATTTSGSAKISESLFNSLDDDSDSSLSSFSDEDFQDVPLAKRPKVNPDSSEAEDEDEDEGVEFEDVKAPAQADSTVPIVSGDLELTLNKDARLSLTNAFGDKKGPSKLERKVRNATHSLHVLFLLWHNALRNSWLCDPEVQAIMISHLPPKMWHEVERWRHSSGLIKGSPLRELSIRRAKKSTKDTAKESKSRDWGKAAKRLEEGAVDMSHGDPLFRLMQSLASWWKQRFKITAPGLRKWGYMSLERLDRLTKAHKDEYADCNRFGERVANLNDFRQCASKCEGSRDIGAQLFTGLLRGIGLEARMVASLQPLGFGWNRLEDADPEPELAELGLKVLKPANPTAKATVEKTNKTKDTCAANRSRRQPARRSAAAIEISSDEMDELQRECSDSDDEAVVVMQVTPRNLKAPASKFDSDLEYPHYWTEVLSPVANKYLSVDPIVKSIIATNRELTEAFEPRGQKADKARQVMAYVVGYSPDGTAKDVTVRYLKRQVIPGRTKGMRLPIEKVPIYNRHGKVKRHEEFDWFKSAMSGYRRGRKAFPITEIDDDEDSNDLKPAMPRKKEVKEGEETLQYYKQSKEFVLERHLKREEALKRDALPVKRFKNKAKGTKTEEEGVYLRSDILQVKSAETWHKQGRAPLAGEQPLKRVPYRAATTNRRREILEAEAATGQKVLQGLYSYEQTDWIIPPPIRNGVIPKNEYGNIDLFVEHMLPKGAAHVPYRGAVKVCKRLKIDFAEAVVDFEFGHRMAVPVIQGVVIAEEYHDEVMAELEKDEAERRRKEDEKRRKAALRQWRKFIMGLRIVERIRQEYGEVDESVSVFGHSRGPALKPHALGAVETREEDMAGGFLPEGFEEEHEEEQRHTSSFFPVGDDGDDAGDDAGLTIEHH</sequence>
<feature type="domain" description="Rad4 beta-hairpin" evidence="10">
    <location>
        <begin position="739"/>
        <end position="813"/>
    </location>
</feature>